<sequence length="545" mass="55640">MKHSIQRLALAAAAAALACQAAAAAPLQPIRHDAFAQACQALWGSASARSHWVKDDGQGGLAYAPLNGDGDRIMDFSSAGYMGGGVALPAAPVKATVKPSGNAAGDLANIQAAIAKVAALPAVNGVRGAVLLASGTFLLNGPIQLNQDGVVLRGSGSGAGGTVLKAQGSGHAMLSLGGASASLTPVGSTAIISDSYVPSGSRVIHVASASGFQPGDAVMVRRRASAEWIHFMDMDQLVRDGQAQTWINAGNNNEIWLRTVAAVSGNQLTLDIPLSDSFDSGYLGTNGGSVQKYQASGIAAQIGAEHLALEGLPNGSGTDYGVANLDNLADGWLNDIQAHNFTNGVVVGKQARRLTLESIALNHDHNNVDCKGAKAFEFSIAGSQVLVDRSASTGSKKSFYYATQAQAGGPNVLLHFSGRAEACGNIEPHQRWATGLLVDNADISGAIALGNRGADGSGHGWSMGWGVAWNAKADQLAIAAPPGATNWAIGSSGALTPNVPDAQGVPVPPKLGTVDSVNVRVGPDSLYLMQLCQRLGPQAVKNIGY</sequence>
<dbReference type="Proteomes" id="UP000711178">
    <property type="component" value="Unassembled WGS sequence"/>
</dbReference>
<evidence type="ECO:0008006" key="4">
    <source>
        <dbReference type="Google" id="ProtNLM"/>
    </source>
</evidence>
<dbReference type="EMBL" id="JAHDTB010000009">
    <property type="protein sequence ID" value="MBW8288405.1"/>
    <property type="molecule type" value="Genomic_DNA"/>
</dbReference>
<keyword evidence="3" id="KW-1185">Reference proteome</keyword>
<evidence type="ECO:0000313" key="3">
    <source>
        <dbReference type="Proteomes" id="UP000711178"/>
    </source>
</evidence>
<dbReference type="PROSITE" id="PS51257">
    <property type="entry name" value="PROKAR_LIPOPROTEIN"/>
    <property type="match status" value="1"/>
</dbReference>
<dbReference type="GeneID" id="89684139"/>
<dbReference type="InterPro" id="IPR011050">
    <property type="entry name" value="Pectin_lyase_fold/virulence"/>
</dbReference>
<comment type="caution">
    <text evidence="2">The sequence shown here is derived from an EMBL/GenBank/DDBJ whole genome shotgun (WGS) entry which is preliminary data.</text>
</comment>
<dbReference type="SUPFAM" id="SSF51126">
    <property type="entry name" value="Pectin lyase-like"/>
    <property type="match status" value="1"/>
</dbReference>
<proteinExistence type="predicted"/>
<protein>
    <recommendedName>
        <fullName evidence="4">Pectate lyase superfamily protein domain-containing protein</fullName>
    </recommendedName>
</protein>
<name>A0ABS7FEA7_9NEIS</name>
<gene>
    <name evidence="2" type="ORF">KIF53_12280</name>
</gene>
<reference evidence="2 3" key="1">
    <citation type="submission" date="2021-05" db="EMBL/GenBank/DDBJ databases">
        <title>Draft Whole Genome Sequencing Of Biosensor Chromobacterium violaceum Strain CV026 Reveals A Regulatory RNA In Chromobacterium violaceum Phenotype Regulatory Network.</title>
        <authorList>
            <person name="Hong K.W."/>
            <person name="Chan K.G."/>
            <person name="Chang C.-Y."/>
        </authorList>
    </citation>
    <scope>NUCLEOTIDE SEQUENCE [LARGE SCALE GENOMIC DNA]</scope>
    <source>
        <strain evidence="2 3">ATCC 31532</strain>
    </source>
</reference>
<dbReference type="Gene3D" id="2.160.20.10">
    <property type="entry name" value="Single-stranded right-handed beta-helix, Pectin lyase-like"/>
    <property type="match status" value="1"/>
</dbReference>
<accession>A0ABS7FEA7</accession>
<organism evidence="2 3">
    <name type="scientific">Chromobacterium subtsugae</name>
    <dbReference type="NCBI Taxonomy" id="251747"/>
    <lineage>
        <taxon>Bacteria</taxon>
        <taxon>Pseudomonadati</taxon>
        <taxon>Pseudomonadota</taxon>
        <taxon>Betaproteobacteria</taxon>
        <taxon>Neisseriales</taxon>
        <taxon>Chromobacteriaceae</taxon>
        <taxon>Chromobacterium</taxon>
    </lineage>
</organism>
<evidence type="ECO:0000256" key="1">
    <source>
        <dbReference type="SAM" id="SignalP"/>
    </source>
</evidence>
<feature type="signal peptide" evidence="1">
    <location>
        <begin position="1"/>
        <end position="24"/>
    </location>
</feature>
<keyword evidence="1" id="KW-0732">Signal</keyword>
<feature type="chain" id="PRO_5045129389" description="Pectate lyase superfamily protein domain-containing protein" evidence="1">
    <location>
        <begin position="25"/>
        <end position="545"/>
    </location>
</feature>
<evidence type="ECO:0000313" key="2">
    <source>
        <dbReference type="EMBL" id="MBW8288405.1"/>
    </source>
</evidence>
<dbReference type="InterPro" id="IPR012334">
    <property type="entry name" value="Pectin_lyas_fold"/>
</dbReference>
<dbReference type="RefSeq" id="WP_052258438.1">
    <property type="nucleotide sequence ID" value="NZ_CP142381.1"/>
</dbReference>